<dbReference type="GeneID" id="34623022"/>
<dbReference type="SMART" id="SM00886">
    <property type="entry name" value="Dabb"/>
    <property type="match status" value="1"/>
</dbReference>
<dbReference type="OrthoDB" id="42919at2759"/>
<dbReference type="AlphaFoldDB" id="A0A1D3D832"/>
<dbReference type="VEuPathDB" id="ToxoDB:LOC34623022"/>
<proteinExistence type="predicted"/>
<sequence length="106" mass="11952">MAAVIPAFRVVHVVCFKFKPDTPPSALLNMATEAEALPECIKGMPFAISFRPTFTHERARGFTHVLYSQFSNAEDLNRYSSHPAHTSFVAKYKPFFEDVMAVDIEL</sequence>
<evidence type="ECO:0000313" key="2">
    <source>
        <dbReference type="EMBL" id="OEH79601.1"/>
    </source>
</evidence>
<reference evidence="2 3" key="1">
    <citation type="journal article" date="2016" name="BMC Genomics">
        <title>Comparative genomics reveals Cyclospora cayetanensis possesses coccidia-like metabolism and invasion components but unique surface antigens.</title>
        <authorList>
            <person name="Liu S."/>
            <person name="Wang L."/>
            <person name="Zheng H."/>
            <person name="Xu Z."/>
            <person name="Roellig D.M."/>
            <person name="Li N."/>
            <person name="Frace M.A."/>
            <person name="Tang K."/>
            <person name="Arrowood M.J."/>
            <person name="Moss D.M."/>
            <person name="Zhang L."/>
            <person name="Feng Y."/>
            <person name="Xiao L."/>
        </authorList>
    </citation>
    <scope>NUCLEOTIDE SEQUENCE [LARGE SCALE GENOMIC DNA]</scope>
    <source>
        <strain evidence="2 3">CHN_HEN01</strain>
    </source>
</reference>
<organism evidence="2 3">
    <name type="scientific">Cyclospora cayetanensis</name>
    <dbReference type="NCBI Taxonomy" id="88456"/>
    <lineage>
        <taxon>Eukaryota</taxon>
        <taxon>Sar</taxon>
        <taxon>Alveolata</taxon>
        <taxon>Apicomplexa</taxon>
        <taxon>Conoidasida</taxon>
        <taxon>Coccidia</taxon>
        <taxon>Eucoccidiorida</taxon>
        <taxon>Eimeriorina</taxon>
        <taxon>Eimeriidae</taxon>
        <taxon>Cyclospora</taxon>
    </lineage>
</organism>
<accession>A0A1D3D832</accession>
<name>A0A1D3D832_9EIME</name>
<dbReference type="VEuPathDB" id="ToxoDB:cyc_06973"/>
<dbReference type="Pfam" id="PF07876">
    <property type="entry name" value="Dabb"/>
    <property type="match status" value="1"/>
</dbReference>
<dbReference type="SUPFAM" id="SSF54909">
    <property type="entry name" value="Dimeric alpha+beta barrel"/>
    <property type="match status" value="1"/>
</dbReference>
<gene>
    <name evidence="2" type="ORF">cyc_06973</name>
</gene>
<dbReference type="InterPro" id="IPR044662">
    <property type="entry name" value="HS1/DABB1-like"/>
</dbReference>
<evidence type="ECO:0000313" key="3">
    <source>
        <dbReference type="Proteomes" id="UP000095192"/>
    </source>
</evidence>
<dbReference type="Proteomes" id="UP000095192">
    <property type="component" value="Unassembled WGS sequence"/>
</dbReference>
<protein>
    <submittedName>
        <fullName evidence="2">Uncharacterized protein</fullName>
    </submittedName>
</protein>
<evidence type="ECO:0000256" key="1">
    <source>
        <dbReference type="ARBA" id="ARBA00011738"/>
    </source>
</evidence>
<dbReference type="InterPro" id="IPR013097">
    <property type="entry name" value="Dabb"/>
</dbReference>
<dbReference type="EMBL" id="JROU02000337">
    <property type="protein sequence ID" value="OEH79601.1"/>
    <property type="molecule type" value="Genomic_DNA"/>
</dbReference>
<dbReference type="Gene3D" id="3.30.70.100">
    <property type="match status" value="1"/>
</dbReference>
<dbReference type="PROSITE" id="PS51502">
    <property type="entry name" value="S_R_A_B_BARREL"/>
    <property type="match status" value="1"/>
</dbReference>
<comment type="caution">
    <text evidence="2">The sequence shown here is derived from an EMBL/GenBank/DDBJ whole genome shotgun (WGS) entry which is preliminary data.</text>
</comment>
<dbReference type="InterPro" id="IPR011008">
    <property type="entry name" value="Dimeric_a/b-barrel"/>
</dbReference>
<dbReference type="PANTHER" id="PTHR33178:SF10">
    <property type="entry name" value="STRESS-RESPONSE A_B BARREL DOMAIN-CONTAINING PROTEIN"/>
    <property type="match status" value="1"/>
</dbReference>
<dbReference type="PANTHER" id="PTHR33178">
    <property type="match status" value="1"/>
</dbReference>
<comment type="subunit">
    <text evidence="1">Homodimer.</text>
</comment>
<keyword evidence="3" id="KW-1185">Reference proteome</keyword>